<dbReference type="Pfam" id="PF00358">
    <property type="entry name" value="PTS_EIIA_1"/>
    <property type="match status" value="1"/>
</dbReference>
<dbReference type="OrthoDB" id="9769191at2"/>
<evidence type="ECO:0000256" key="6">
    <source>
        <dbReference type="ARBA" id="ARBA00022683"/>
    </source>
</evidence>
<organism evidence="9 10">
    <name type="scientific">Companilactobacillus ginsenosidimutans</name>
    <dbReference type="NCBI Taxonomy" id="1007676"/>
    <lineage>
        <taxon>Bacteria</taxon>
        <taxon>Bacillati</taxon>
        <taxon>Bacillota</taxon>
        <taxon>Bacilli</taxon>
        <taxon>Lactobacillales</taxon>
        <taxon>Lactobacillaceae</taxon>
        <taxon>Companilactobacillus</taxon>
    </lineage>
</organism>
<dbReference type="GO" id="GO:0009401">
    <property type="term" value="P:phosphoenolpyruvate-dependent sugar phosphotransferase system"/>
    <property type="evidence" value="ECO:0007669"/>
    <property type="project" value="UniProtKB-KW"/>
</dbReference>
<dbReference type="Gene3D" id="2.70.70.10">
    <property type="entry name" value="Glucose Permease (Domain IIA)"/>
    <property type="match status" value="1"/>
</dbReference>
<dbReference type="AlphaFoldDB" id="A0A0H4QIP6"/>
<evidence type="ECO:0000256" key="1">
    <source>
        <dbReference type="ARBA" id="ARBA00004496"/>
    </source>
</evidence>
<name>A0A0H4QIP6_9LACO</name>
<dbReference type="PROSITE" id="PS51093">
    <property type="entry name" value="PTS_EIIA_TYPE_1"/>
    <property type="match status" value="1"/>
</dbReference>
<dbReference type="InterPro" id="IPR050890">
    <property type="entry name" value="PTS_EIIA_component"/>
</dbReference>
<evidence type="ECO:0000256" key="7">
    <source>
        <dbReference type="ARBA" id="ARBA00022777"/>
    </source>
</evidence>
<keyword evidence="7" id="KW-0418">Kinase</keyword>
<dbReference type="GO" id="GO:0016301">
    <property type="term" value="F:kinase activity"/>
    <property type="evidence" value="ECO:0007669"/>
    <property type="project" value="UniProtKB-KW"/>
</dbReference>
<proteinExistence type="predicted"/>
<keyword evidence="4 9" id="KW-0762">Sugar transport</keyword>
<feature type="domain" description="PTS EIIA type-1" evidence="8">
    <location>
        <begin position="29"/>
        <end position="133"/>
    </location>
</feature>
<evidence type="ECO:0000256" key="5">
    <source>
        <dbReference type="ARBA" id="ARBA00022679"/>
    </source>
</evidence>
<dbReference type="NCBIfam" id="TIGR00830">
    <property type="entry name" value="PTBA"/>
    <property type="match status" value="1"/>
</dbReference>
<dbReference type="InterPro" id="IPR011055">
    <property type="entry name" value="Dup_hybrid_motif"/>
</dbReference>
<evidence type="ECO:0000256" key="4">
    <source>
        <dbReference type="ARBA" id="ARBA00022597"/>
    </source>
</evidence>
<evidence type="ECO:0000256" key="3">
    <source>
        <dbReference type="ARBA" id="ARBA00022448"/>
    </source>
</evidence>
<evidence type="ECO:0000313" key="10">
    <source>
        <dbReference type="Proteomes" id="UP000036106"/>
    </source>
</evidence>
<gene>
    <name evidence="9" type="ORF">ABM34_02620</name>
</gene>
<keyword evidence="5" id="KW-0808">Transferase</keyword>
<comment type="subcellular location">
    <subcellularLocation>
        <location evidence="2">Cell membrane</location>
        <topology evidence="2">Multi-pass membrane protein</topology>
    </subcellularLocation>
    <subcellularLocation>
        <location evidence="1">Cytoplasm</location>
    </subcellularLocation>
</comment>
<evidence type="ECO:0000259" key="8">
    <source>
        <dbReference type="PROSITE" id="PS51093"/>
    </source>
</evidence>
<dbReference type="GO" id="GO:0005737">
    <property type="term" value="C:cytoplasm"/>
    <property type="evidence" value="ECO:0007669"/>
    <property type="project" value="UniProtKB-SubCell"/>
</dbReference>
<dbReference type="RefSeq" id="WP_048703047.1">
    <property type="nucleotide sequence ID" value="NZ_CP012034.1"/>
</dbReference>
<dbReference type="KEGG" id="lgn:ABM34_02620"/>
<dbReference type="STRING" id="1007676.ABM34_02620"/>
<reference evidence="10" key="1">
    <citation type="submission" date="2015-07" db="EMBL/GenBank/DDBJ databases">
        <title>Lactobacillus ginsenosidimutans/EMML 3141/ whole genome sequencing.</title>
        <authorList>
            <person name="Kim M.K."/>
            <person name="Im W.-T."/>
            <person name="Srinivasan S."/>
            <person name="Lee J.-J."/>
        </authorList>
    </citation>
    <scope>NUCLEOTIDE SEQUENCE [LARGE SCALE GENOMIC DNA]</scope>
    <source>
        <strain evidence="10">EMML 3041</strain>
    </source>
</reference>
<dbReference type="PATRIC" id="fig|1007676.4.peg.543"/>
<keyword evidence="6" id="KW-0598">Phosphotransferase system</keyword>
<dbReference type="EMBL" id="CP012034">
    <property type="protein sequence ID" value="AKP66553.1"/>
    <property type="molecule type" value="Genomic_DNA"/>
</dbReference>
<dbReference type="Proteomes" id="UP000036106">
    <property type="component" value="Chromosome"/>
</dbReference>
<evidence type="ECO:0000313" key="9">
    <source>
        <dbReference type="EMBL" id="AKP66553.1"/>
    </source>
</evidence>
<evidence type="ECO:0000256" key="2">
    <source>
        <dbReference type="ARBA" id="ARBA00004651"/>
    </source>
</evidence>
<dbReference type="FunFam" id="2.70.70.10:FF:000001">
    <property type="entry name" value="PTS system glucose-specific IIA component"/>
    <property type="match status" value="1"/>
</dbReference>
<dbReference type="PROSITE" id="PS00371">
    <property type="entry name" value="PTS_EIIA_TYPE_1_HIS"/>
    <property type="match status" value="1"/>
</dbReference>
<sequence>MGLFSRKNKQENLFAPIDGQLIPLDQVKDDVFSKKMMGDGFAVEPNDGTVVSPVEGTVSSVFPTKHAMMIESKEGLEIMLHLGLDTVELNGEPFDVTVKEGQSLTAGQQIASMDLDKITQSNKETTVIVIVSNMDKVKSLSDVRQKNVSAGDVVQTAEIQK</sequence>
<keyword evidence="10" id="KW-1185">Reference proteome</keyword>
<keyword evidence="3" id="KW-0813">Transport</keyword>
<dbReference type="SUPFAM" id="SSF51261">
    <property type="entry name" value="Duplicated hybrid motif"/>
    <property type="match status" value="1"/>
</dbReference>
<dbReference type="GO" id="GO:0005886">
    <property type="term" value="C:plasma membrane"/>
    <property type="evidence" value="ECO:0007669"/>
    <property type="project" value="UniProtKB-SubCell"/>
</dbReference>
<dbReference type="PANTHER" id="PTHR45008:SF1">
    <property type="entry name" value="PTS SYSTEM GLUCOSE-SPECIFIC EIIA COMPONENT"/>
    <property type="match status" value="1"/>
</dbReference>
<dbReference type="PANTHER" id="PTHR45008">
    <property type="entry name" value="PTS SYSTEM GLUCOSE-SPECIFIC EIIA COMPONENT"/>
    <property type="match status" value="1"/>
</dbReference>
<protein>
    <submittedName>
        <fullName evidence="9">PTS glucose transporter subunit IIABC</fullName>
    </submittedName>
</protein>
<dbReference type="InterPro" id="IPR001127">
    <property type="entry name" value="PTS_EIIA_1_perm"/>
</dbReference>
<accession>A0A0H4QIP6</accession>